<reference evidence="1" key="1">
    <citation type="journal article" date="2017" name="PLoS ONE">
        <title>Genetic diversity of the O antigens of Proteus species and the development of a suspension array for molecular serotyping.</title>
        <authorList>
            <person name="Yu X."/>
            <person name="Torzewska A."/>
            <person name="Zhang X."/>
            <person name="Yin Z."/>
            <person name="Drzewiecka D."/>
            <person name="Cao H."/>
            <person name="Liu B."/>
            <person name="Knirel Y.A."/>
            <person name="Rozalski A."/>
            <person name="Wang L."/>
        </authorList>
    </citation>
    <scope>NUCLEOTIDE SEQUENCE</scope>
    <source>
        <strain evidence="1">PrK 14/57</strain>
    </source>
</reference>
<protein>
    <recommendedName>
        <fullName evidence="2">DegT/DnrJ/EryC1/StrS aminotransferase family protein</fullName>
    </recommendedName>
</protein>
<sequence>MKKEIGGYFELESLINNPWYQTDIKLNSGRAALLLLIKEKNIKKIHLPYFLCDSVKNYLNKEEKNIQISYYHIDDNFLPKIKSENLDKSYLYIVNYYGLIPNKIILQYKKKYNNIIIDNTQAFFQPPLIKVPTIYSLQKIFLGSQMELILFHEKINIDHLQRIKITNSLAPLTARTEECASKYYQEHVNNENKFENIPIQYMSLFSENILGAINYNYVIEKRNSNFSYLNKRLSQFNKLKVLEKIIPNAPFAYPLLVENAVSLKQILIKNKIYIPTLWQNVIDECAKSSIEYNYAKNILPLPCDQRYDINDMKLIVDIIIKNKV</sequence>
<evidence type="ECO:0008006" key="2">
    <source>
        <dbReference type="Google" id="ProtNLM"/>
    </source>
</evidence>
<dbReference type="InterPro" id="IPR015424">
    <property type="entry name" value="PyrdxlP-dep_Trfase"/>
</dbReference>
<accession>A0A385JM61</accession>
<dbReference type="SUPFAM" id="SSF53383">
    <property type="entry name" value="PLP-dependent transferases"/>
    <property type="match status" value="1"/>
</dbReference>
<dbReference type="EMBL" id="KY710688">
    <property type="protein sequence ID" value="AXY99366.1"/>
    <property type="molecule type" value="Genomic_DNA"/>
</dbReference>
<dbReference type="AlphaFoldDB" id="A0A385JM61"/>
<name>A0A385JM61_PROMI</name>
<organism evidence="1">
    <name type="scientific">Proteus mirabilis</name>
    <dbReference type="NCBI Taxonomy" id="584"/>
    <lineage>
        <taxon>Bacteria</taxon>
        <taxon>Pseudomonadati</taxon>
        <taxon>Pseudomonadota</taxon>
        <taxon>Gammaproteobacteria</taxon>
        <taxon>Enterobacterales</taxon>
        <taxon>Morganellaceae</taxon>
        <taxon>Proteus</taxon>
    </lineage>
</organism>
<evidence type="ECO:0000313" key="1">
    <source>
        <dbReference type="EMBL" id="AXY99366.1"/>
    </source>
</evidence>
<proteinExistence type="predicted"/>